<dbReference type="GO" id="GO:0016612">
    <property type="term" value="C:molybdenum-iron nitrogenase complex"/>
    <property type="evidence" value="ECO:0007669"/>
    <property type="project" value="InterPro"/>
</dbReference>
<dbReference type="Gene3D" id="3.40.50.1980">
    <property type="entry name" value="Nitrogenase molybdenum iron protein domain"/>
    <property type="match status" value="3"/>
</dbReference>
<dbReference type="Proteomes" id="UP000198405">
    <property type="component" value="Unassembled WGS sequence"/>
</dbReference>
<keyword evidence="5 11" id="KW-0547">Nucleotide-binding</keyword>
<protein>
    <recommendedName>
        <fullName evidence="11">Nitrogenase molybdenum-iron protein beta chain</fullName>
        <ecNumber evidence="11">1.18.6.1</ecNumber>
    </recommendedName>
    <alternativeName>
        <fullName evidence="11">Dinitrogenase</fullName>
    </alternativeName>
</protein>
<evidence type="ECO:0000256" key="10">
    <source>
        <dbReference type="ARBA" id="ARBA00047967"/>
    </source>
</evidence>
<dbReference type="InterPro" id="IPR050152">
    <property type="entry name" value="ChlB/BchB/BchZ"/>
</dbReference>
<evidence type="ECO:0000256" key="9">
    <source>
        <dbReference type="ARBA" id="ARBA00023014"/>
    </source>
</evidence>
<dbReference type="Gene3D" id="1.20.89.10">
    <property type="entry name" value="Nitrogenase Molybdenum-iron Protein, subunit B, domain 4"/>
    <property type="match status" value="1"/>
</dbReference>
<keyword evidence="8 11" id="KW-0408">Iron</keyword>
<dbReference type="NCBIfam" id="TIGR01286">
    <property type="entry name" value="nifK"/>
    <property type="match status" value="1"/>
</dbReference>
<evidence type="ECO:0000256" key="8">
    <source>
        <dbReference type="ARBA" id="ARBA00023004"/>
    </source>
</evidence>
<evidence type="ECO:0000313" key="14">
    <source>
        <dbReference type="Proteomes" id="UP000198405"/>
    </source>
</evidence>
<dbReference type="EC" id="1.18.6.1" evidence="11"/>
<reference evidence="14" key="1">
    <citation type="submission" date="2017-06" db="EMBL/GenBank/DDBJ databases">
        <authorList>
            <person name="Varghese N."/>
            <person name="Submissions S."/>
        </authorList>
    </citation>
    <scope>NUCLEOTIDE SEQUENCE [LARGE SCALE GENOMIC DNA]</scope>
    <source>
        <strain evidence="14">DSM 15668</strain>
    </source>
</reference>
<evidence type="ECO:0000256" key="7">
    <source>
        <dbReference type="ARBA" id="ARBA00023002"/>
    </source>
</evidence>
<name>A0A238YPJ3_9BACT</name>
<comment type="catalytic activity">
    <reaction evidence="10 11">
        <text>N2 + 8 reduced [2Fe-2S]-[ferredoxin] + 16 ATP + 16 H2O = H2 + 8 oxidized [2Fe-2S]-[ferredoxin] + 2 NH4(+) + 16 ADP + 16 phosphate + 6 H(+)</text>
        <dbReference type="Rhea" id="RHEA:21448"/>
        <dbReference type="Rhea" id="RHEA-COMP:10000"/>
        <dbReference type="Rhea" id="RHEA-COMP:10001"/>
        <dbReference type="ChEBI" id="CHEBI:15377"/>
        <dbReference type="ChEBI" id="CHEBI:15378"/>
        <dbReference type="ChEBI" id="CHEBI:17997"/>
        <dbReference type="ChEBI" id="CHEBI:18276"/>
        <dbReference type="ChEBI" id="CHEBI:28938"/>
        <dbReference type="ChEBI" id="CHEBI:30616"/>
        <dbReference type="ChEBI" id="CHEBI:33737"/>
        <dbReference type="ChEBI" id="CHEBI:33738"/>
        <dbReference type="ChEBI" id="CHEBI:43474"/>
        <dbReference type="ChEBI" id="CHEBI:456216"/>
        <dbReference type="EC" id="1.18.6.1"/>
    </reaction>
</comment>
<evidence type="ECO:0000313" key="13">
    <source>
        <dbReference type="EMBL" id="SNR73057.1"/>
    </source>
</evidence>
<dbReference type="PANTHER" id="PTHR33712:SF7">
    <property type="entry name" value="LIGHT-INDEPENDENT PROTOCHLOROPHYLLIDE REDUCTASE SUBUNIT B"/>
    <property type="match status" value="1"/>
</dbReference>
<keyword evidence="7 11" id="KW-0560">Oxidoreductase</keyword>
<dbReference type="RefSeq" id="WP_219350071.1">
    <property type="nucleotide sequence ID" value="NZ_FZOB01000004.1"/>
</dbReference>
<feature type="domain" description="Nitrogenase/oxidoreductase component 1" evidence="12">
    <location>
        <begin position="78"/>
        <end position="496"/>
    </location>
</feature>
<keyword evidence="6 11" id="KW-0067">ATP-binding</keyword>
<evidence type="ECO:0000259" key="12">
    <source>
        <dbReference type="Pfam" id="PF00148"/>
    </source>
</evidence>
<keyword evidence="4 11" id="KW-0479">Metal-binding</keyword>
<dbReference type="Pfam" id="PF00148">
    <property type="entry name" value="Oxidored_nitro"/>
    <property type="match status" value="1"/>
</dbReference>
<dbReference type="GO" id="GO:0005524">
    <property type="term" value="F:ATP binding"/>
    <property type="evidence" value="ECO:0007669"/>
    <property type="project" value="UniProtKB-KW"/>
</dbReference>
<organism evidence="13 14">
    <name type="scientific">Desulfurobacterium atlanticum</name>
    <dbReference type="NCBI Taxonomy" id="240169"/>
    <lineage>
        <taxon>Bacteria</taxon>
        <taxon>Pseudomonadati</taxon>
        <taxon>Aquificota</taxon>
        <taxon>Aquificia</taxon>
        <taxon>Desulfurobacteriales</taxon>
        <taxon>Desulfurobacteriaceae</taxon>
        <taxon>Desulfurobacterium</taxon>
    </lineage>
</organism>
<comment type="subunit">
    <text evidence="3 11">Tetramer of two alpha and two beta chains. Forms complex with the iron protein (nitrogenase component 2).</text>
</comment>
<keyword evidence="14" id="KW-1185">Reference proteome</keyword>
<evidence type="ECO:0000256" key="1">
    <source>
        <dbReference type="ARBA" id="ARBA00002621"/>
    </source>
</evidence>
<evidence type="ECO:0000256" key="6">
    <source>
        <dbReference type="ARBA" id="ARBA00022840"/>
    </source>
</evidence>
<proteinExistence type="inferred from homology"/>
<dbReference type="InterPro" id="IPR005976">
    <property type="entry name" value="Nase_Mo-Fe_CF_bsu"/>
</dbReference>
<sequence length="513" mass="58236">MAEKKRNGIDSYSVPEEISIYDMWSYNTTMEELGDKPWWELPERFSSLEEVWEYTKSKEYKEKNLSREAIKIDPEMACQPLGALLAALGIEGTLPYCHGSQGCASYFRFEFTRHFREPVMEAASSMTEDAAVFGGLSNIVEGLQNAYTLYKPKHIAVFTSCMAEVIGDDLKAFINRAKQKGSIPEDFPITYANTPSFVGSHVEGYDSMVRAILEQLAEPKEEKTEKINVIPGFDPYTANIKEVKKLLNTMGVDYTFVPDWSRTFDYPLGKFEMYPGGTPLEEVKNAVNNKGSVIIGKFSLKKTAKLIKNKWKQPLQAMEMPIGVEFTDKFIMTVSEMTGKEIPPEIEEMRGIALDAMTDAYQRFHGVKAAVVGDPDIVYGVSKFLLEMGAKPYYVVSTNGTKKWQKEMQALLDSSEFGKGCKAYAGMDLWQLRSLMYEEKPDILIGPCDLKYYAREFDLPLVRIGLPIMDRFNLHRYPIMGYEGVINLVTFIGNALLDHFDRICPEVNFDKLR</sequence>
<evidence type="ECO:0000256" key="11">
    <source>
        <dbReference type="RuleBase" id="RU364127"/>
    </source>
</evidence>
<accession>A0A238YPJ3</accession>
<dbReference type="GO" id="GO:0046872">
    <property type="term" value="F:metal ion binding"/>
    <property type="evidence" value="ECO:0007669"/>
    <property type="project" value="UniProtKB-KW"/>
</dbReference>
<dbReference type="AlphaFoldDB" id="A0A238YPJ3"/>
<keyword evidence="9 11" id="KW-0411">Iron-sulfur</keyword>
<comment type="function">
    <text evidence="1 11">This molybdenum-iron protein is part of the nitrogenase complex that catalyzes the key enzymatic reactions in nitrogen fixation.</text>
</comment>
<evidence type="ECO:0000256" key="4">
    <source>
        <dbReference type="ARBA" id="ARBA00022723"/>
    </source>
</evidence>
<keyword evidence="11" id="KW-0535">Nitrogen fixation</keyword>
<comment type="cofactor">
    <cofactor evidence="11">
        <name>[8Fe-7S] cluster</name>
        <dbReference type="ChEBI" id="CHEBI:21143"/>
    </cofactor>
    <text evidence="11">Binds 1 [8Fe-7S] cluster per heterodimer.</text>
</comment>
<gene>
    <name evidence="13" type="ORF">SAMN06265340_10489</name>
</gene>
<evidence type="ECO:0000256" key="2">
    <source>
        <dbReference type="ARBA" id="ARBA00011002"/>
    </source>
</evidence>
<evidence type="ECO:0000256" key="5">
    <source>
        <dbReference type="ARBA" id="ARBA00022741"/>
    </source>
</evidence>
<dbReference type="InterPro" id="IPR000510">
    <property type="entry name" value="Nase/OxRdtase_comp1"/>
</dbReference>
<dbReference type="GO" id="GO:0016163">
    <property type="term" value="F:nitrogenase activity"/>
    <property type="evidence" value="ECO:0007669"/>
    <property type="project" value="UniProtKB-EC"/>
</dbReference>
<comment type="similarity">
    <text evidence="2 11">Belongs to the NifD/NifK/NifE/NifN family.</text>
</comment>
<dbReference type="SUPFAM" id="SSF53807">
    <property type="entry name" value="Helical backbone' metal receptor"/>
    <property type="match status" value="1"/>
</dbReference>
<dbReference type="PANTHER" id="PTHR33712">
    <property type="entry name" value="LIGHT-INDEPENDENT PROTOCHLOROPHYLLIDE REDUCTASE SUBUNIT B"/>
    <property type="match status" value="1"/>
</dbReference>
<dbReference type="EMBL" id="FZOB01000004">
    <property type="protein sequence ID" value="SNR73057.1"/>
    <property type="molecule type" value="Genomic_DNA"/>
</dbReference>
<evidence type="ECO:0000256" key="3">
    <source>
        <dbReference type="ARBA" id="ARBA00011462"/>
    </source>
</evidence>
<dbReference type="GO" id="GO:0051536">
    <property type="term" value="F:iron-sulfur cluster binding"/>
    <property type="evidence" value="ECO:0007669"/>
    <property type="project" value="UniProtKB-KW"/>
</dbReference>